<proteinExistence type="predicted"/>
<dbReference type="AlphaFoldDB" id="A0AAE0L018"/>
<dbReference type="Proteomes" id="UP001190700">
    <property type="component" value="Unassembled WGS sequence"/>
</dbReference>
<gene>
    <name evidence="1" type="ORF">CYMTET_24328</name>
</gene>
<accession>A0AAE0L018</accession>
<name>A0AAE0L018_9CHLO</name>
<dbReference type="PANTHER" id="PTHR34044">
    <property type="entry name" value="NUCLEAR PROTEIN"/>
    <property type="match status" value="1"/>
</dbReference>
<organism evidence="1 2">
    <name type="scientific">Cymbomonas tetramitiformis</name>
    <dbReference type="NCBI Taxonomy" id="36881"/>
    <lineage>
        <taxon>Eukaryota</taxon>
        <taxon>Viridiplantae</taxon>
        <taxon>Chlorophyta</taxon>
        <taxon>Pyramimonadophyceae</taxon>
        <taxon>Pyramimonadales</taxon>
        <taxon>Pyramimonadaceae</taxon>
        <taxon>Cymbomonas</taxon>
    </lineage>
</organism>
<dbReference type="EMBL" id="LGRX02012623">
    <property type="protein sequence ID" value="KAK3267091.1"/>
    <property type="molecule type" value="Genomic_DNA"/>
</dbReference>
<protein>
    <submittedName>
        <fullName evidence="1">Uncharacterized protein</fullName>
    </submittedName>
</protein>
<reference evidence="1 2" key="1">
    <citation type="journal article" date="2015" name="Genome Biol. Evol.">
        <title>Comparative Genomics of a Bacterivorous Green Alga Reveals Evolutionary Causalities and Consequences of Phago-Mixotrophic Mode of Nutrition.</title>
        <authorList>
            <person name="Burns J.A."/>
            <person name="Paasch A."/>
            <person name="Narechania A."/>
            <person name="Kim E."/>
        </authorList>
    </citation>
    <scope>NUCLEOTIDE SEQUENCE [LARGE SCALE GENOMIC DNA]</scope>
    <source>
        <strain evidence="1 2">PLY_AMNH</strain>
    </source>
</reference>
<comment type="caution">
    <text evidence="1">The sequence shown here is derived from an EMBL/GenBank/DDBJ whole genome shotgun (WGS) entry which is preliminary data.</text>
</comment>
<dbReference type="PANTHER" id="PTHR34044:SF3">
    <property type="entry name" value="KETOPANTOATE REDUCTASE N-TERMINAL DOMAIN-CONTAINING PROTEIN"/>
    <property type="match status" value="1"/>
</dbReference>
<evidence type="ECO:0000313" key="2">
    <source>
        <dbReference type="Proteomes" id="UP001190700"/>
    </source>
</evidence>
<evidence type="ECO:0000313" key="1">
    <source>
        <dbReference type="EMBL" id="KAK3267091.1"/>
    </source>
</evidence>
<sequence>MDEEQRVKSRFTVVGAGRVGTALADMDRSNALVVKRGDSIPVSGSGPIYVATHNADLSDVLAATPQNRRGDLVFLQNGMIRPWLTASELQDSTQALIYFAAALDESSGNVRVTDGGQTTVTGKYAKHFAKLLGSRGIACSVQPGDVFTQSMLEKLLWSTIFWMVCAGMENLTVGEVATAHRPKVHALVCELLPVAERALNRIPSSGIYHLPPCHHFVYRACSMSSL</sequence>
<keyword evidence="2" id="KW-1185">Reference proteome</keyword>